<feature type="transmembrane region" description="Helical" evidence="6">
    <location>
        <begin position="219"/>
        <end position="240"/>
    </location>
</feature>
<evidence type="ECO:0000256" key="6">
    <source>
        <dbReference type="SAM" id="Phobius"/>
    </source>
</evidence>
<evidence type="ECO:0000256" key="2">
    <source>
        <dbReference type="ARBA" id="ARBA00009853"/>
    </source>
</evidence>
<name>A0A7L9RSN3_9PROT</name>
<feature type="domain" description="EamA" evidence="7">
    <location>
        <begin position="164"/>
        <end position="289"/>
    </location>
</feature>
<evidence type="ECO:0000256" key="1">
    <source>
        <dbReference type="ARBA" id="ARBA00004141"/>
    </source>
</evidence>
<accession>A0A7L9RSN3</accession>
<organism evidence="8 9">
    <name type="scientific">Candidatus Bodocaedibacter vickermanii</name>
    <dbReference type="NCBI Taxonomy" id="2741701"/>
    <lineage>
        <taxon>Bacteria</taxon>
        <taxon>Pseudomonadati</taxon>
        <taxon>Pseudomonadota</taxon>
        <taxon>Alphaproteobacteria</taxon>
        <taxon>Holosporales</taxon>
        <taxon>Candidatus Paracaedibacteraceae</taxon>
        <taxon>Candidatus Bodocaedibacter</taxon>
    </lineage>
</organism>
<dbReference type="SUPFAM" id="SSF103481">
    <property type="entry name" value="Multidrug resistance efflux transporter EmrE"/>
    <property type="match status" value="2"/>
</dbReference>
<dbReference type="RefSeq" id="WP_350332312.1">
    <property type="nucleotide sequence ID" value="NZ_CP054719.1"/>
</dbReference>
<dbReference type="Gene3D" id="1.10.3730.20">
    <property type="match status" value="1"/>
</dbReference>
<keyword evidence="9" id="KW-1185">Reference proteome</keyword>
<evidence type="ECO:0000256" key="5">
    <source>
        <dbReference type="ARBA" id="ARBA00023136"/>
    </source>
</evidence>
<reference evidence="8 9" key="1">
    <citation type="submission" date="2020-06" db="EMBL/GenBank/DDBJ databases">
        <title>The endosymbiont of the kinetoplastid Bodo saltans is a Paracaedibacter-like alpha-proteobacterium possessing a putative toxin-antitoxin system.</title>
        <authorList>
            <person name="Midha S."/>
            <person name="Rigden D.J."/>
            <person name="Siozios S."/>
            <person name="Hurst G.D.D."/>
            <person name="Jackson A.P."/>
        </authorList>
    </citation>
    <scope>NUCLEOTIDE SEQUENCE [LARGE SCALE GENOMIC DNA]</scope>
    <source>
        <strain evidence="8">Lake Konstanz</strain>
    </source>
</reference>
<feature type="transmembrane region" description="Helical" evidence="6">
    <location>
        <begin position="21"/>
        <end position="39"/>
    </location>
</feature>
<dbReference type="PANTHER" id="PTHR22911">
    <property type="entry name" value="ACYL-MALONYL CONDENSING ENZYME-RELATED"/>
    <property type="match status" value="1"/>
</dbReference>
<dbReference type="Pfam" id="PF00892">
    <property type="entry name" value="EamA"/>
    <property type="match status" value="2"/>
</dbReference>
<feature type="transmembrane region" description="Helical" evidence="6">
    <location>
        <begin position="273"/>
        <end position="291"/>
    </location>
</feature>
<feature type="transmembrane region" description="Helical" evidence="6">
    <location>
        <begin position="159"/>
        <end position="179"/>
    </location>
</feature>
<dbReference type="Proteomes" id="UP000594001">
    <property type="component" value="Chromosome"/>
</dbReference>
<dbReference type="AlphaFoldDB" id="A0A7L9RSN3"/>
<protein>
    <submittedName>
        <fullName evidence="8">EamA/RhaT family transporter</fullName>
    </submittedName>
</protein>
<feature type="transmembrane region" description="Helical" evidence="6">
    <location>
        <begin position="109"/>
        <end position="128"/>
    </location>
</feature>
<feature type="domain" description="EamA" evidence="7">
    <location>
        <begin position="17"/>
        <end position="151"/>
    </location>
</feature>
<feature type="transmembrane region" description="Helical" evidence="6">
    <location>
        <begin position="191"/>
        <end position="213"/>
    </location>
</feature>
<comment type="similarity">
    <text evidence="2">Belongs to the drug/metabolite transporter (DMT) superfamily. 10 TMS drug/metabolite exporter (DME) (TC 2.A.7.3) family.</text>
</comment>
<keyword evidence="3 6" id="KW-0812">Transmembrane</keyword>
<evidence type="ECO:0000259" key="7">
    <source>
        <dbReference type="Pfam" id="PF00892"/>
    </source>
</evidence>
<dbReference type="InterPro" id="IPR037185">
    <property type="entry name" value="EmrE-like"/>
</dbReference>
<feature type="transmembrane region" description="Helical" evidence="6">
    <location>
        <begin position="83"/>
        <end position="103"/>
    </location>
</feature>
<feature type="transmembrane region" description="Helical" evidence="6">
    <location>
        <begin position="137"/>
        <end position="153"/>
    </location>
</feature>
<dbReference type="EMBL" id="CP054719">
    <property type="protein sequence ID" value="QOL19562.1"/>
    <property type="molecule type" value="Genomic_DNA"/>
</dbReference>
<evidence type="ECO:0000313" key="8">
    <source>
        <dbReference type="EMBL" id="QOL19562.1"/>
    </source>
</evidence>
<evidence type="ECO:0000256" key="4">
    <source>
        <dbReference type="ARBA" id="ARBA00022989"/>
    </source>
</evidence>
<dbReference type="InterPro" id="IPR000620">
    <property type="entry name" value="EamA_dom"/>
</dbReference>
<comment type="subcellular location">
    <subcellularLocation>
        <location evidence="1">Membrane</location>
        <topology evidence="1">Multi-pass membrane protein</topology>
    </subcellularLocation>
</comment>
<dbReference type="GO" id="GO:0016020">
    <property type="term" value="C:membrane"/>
    <property type="evidence" value="ECO:0007669"/>
    <property type="project" value="UniProtKB-SubCell"/>
</dbReference>
<keyword evidence="4 6" id="KW-1133">Transmembrane helix</keyword>
<feature type="transmembrane region" description="Helical" evidence="6">
    <location>
        <begin position="247"/>
        <end position="267"/>
    </location>
</feature>
<gene>
    <name evidence="8" type="ORF">CPBP_00324</name>
</gene>
<evidence type="ECO:0000313" key="9">
    <source>
        <dbReference type="Proteomes" id="UP000594001"/>
    </source>
</evidence>
<dbReference type="PANTHER" id="PTHR22911:SF6">
    <property type="entry name" value="SOLUTE CARRIER FAMILY 35 MEMBER G1"/>
    <property type="match status" value="1"/>
</dbReference>
<evidence type="ECO:0000256" key="3">
    <source>
        <dbReference type="ARBA" id="ARBA00022692"/>
    </source>
</evidence>
<keyword evidence="5 6" id="KW-0472">Membrane</keyword>
<dbReference type="KEGG" id="pbal:CPBP_00324"/>
<sequence>MTIPKDAKHVTHESISFAISYMLFAMFLFTTANTVVKYLGGLNPAPVQIVFFRNLIPLIGLILYFYVKHKKIPHIDRNVVKNFGLRSLFSTCGLSCLFYAYMHGNLSDVTAISFTSPLFISILAIPLLHEALTWQRIVGLCVGFGGVVVITNPSVNVDLWPGVCALLYACSAAYLMVTDRKLRHYYTGVEIVYYFSLGCVLISAVPMFLWWGWPSQIEWFALGIIGLLGGFAQLCIALAYRRARATLVAQTAYVSVVIAAIYNYFLFDTSPTVRLGIGVVMVGIGGIYVVLHERKQKVSE</sequence>
<feature type="transmembrane region" description="Helical" evidence="6">
    <location>
        <begin position="45"/>
        <end position="67"/>
    </location>
</feature>
<proteinExistence type="inferred from homology"/>